<dbReference type="PRINTS" id="PR00605">
    <property type="entry name" value="CYTCHROMECIC"/>
</dbReference>
<reference evidence="10" key="1">
    <citation type="submission" date="2022-08" db="EMBL/GenBank/DDBJ databases">
        <title>Draft genome sequencing of Roseisolibacter agri AW1220.</title>
        <authorList>
            <person name="Tobiishi Y."/>
            <person name="Tonouchi A."/>
        </authorList>
    </citation>
    <scope>NUCLEOTIDE SEQUENCE</scope>
    <source>
        <strain evidence="10">AW1220</strain>
    </source>
</reference>
<keyword evidence="5 6" id="KW-0408">Iron</keyword>
<keyword evidence="4" id="KW-0249">Electron transport</keyword>
<evidence type="ECO:0000256" key="6">
    <source>
        <dbReference type="PROSITE-ProRule" id="PRU00433"/>
    </source>
</evidence>
<dbReference type="GO" id="GO:0009055">
    <property type="term" value="F:electron transfer activity"/>
    <property type="evidence" value="ECO:0007669"/>
    <property type="project" value="InterPro"/>
</dbReference>
<evidence type="ECO:0000256" key="1">
    <source>
        <dbReference type="ARBA" id="ARBA00022448"/>
    </source>
</evidence>
<dbReference type="Proteomes" id="UP001161325">
    <property type="component" value="Unassembled WGS sequence"/>
</dbReference>
<keyword evidence="3 6" id="KW-0479">Metal-binding</keyword>
<dbReference type="RefSeq" id="WP_284351519.1">
    <property type="nucleotide sequence ID" value="NZ_BRXS01000005.1"/>
</dbReference>
<evidence type="ECO:0000256" key="3">
    <source>
        <dbReference type="ARBA" id="ARBA00022723"/>
    </source>
</evidence>
<dbReference type="PANTHER" id="PTHR35008">
    <property type="entry name" value="BLL4482 PROTEIN-RELATED"/>
    <property type="match status" value="1"/>
</dbReference>
<keyword evidence="2 6" id="KW-0349">Heme</keyword>
<evidence type="ECO:0000313" key="10">
    <source>
        <dbReference type="EMBL" id="GLC27073.1"/>
    </source>
</evidence>
<evidence type="ECO:0000259" key="9">
    <source>
        <dbReference type="PROSITE" id="PS51007"/>
    </source>
</evidence>
<sequence length="217" mass="21525">MARGGSGRGSPARKPARGGRRGGRGGGSRWPVVVTTLLVLAVGGAFAAAWLGLVPGVQLREIAAPKDSLATAGSDAPLVSDSVALADSLTADSTLASADPGDDALPVPAADSAAGDALFRGVGRCAGCHGAAGEGVDGLGPDLRDEAWLHGGTRREIQAVIARGAPAPRGGFTVMMPAYGGQLDATQLAQLTAYVWTLSRPGAVLPDSAPALPLPPP</sequence>
<dbReference type="Gene3D" id="1.10.760.10">
    <property type="entry name" value="Cytochrome c-like domain"/>
    <property type="match status" value="1"/>
</dbReference>
<keyword evidence="11" id="KW-1185">Reference proteome</keyword>
<dbReference type="PROSITE" id="PS51007">
    <property type="entry name" value="CYTC"/>
    <property type="match status" value="1"/>
</dbReference>
<dbReference type="InterPro" id="IPR036909">
    <property type="entry name" value="Cyt_c-like_dom_sf"/>
</dbReference>
<keyword evidence="8" id="KW-0472">Membrane</keyword>
<dbReference type="Pfam" id="PF00034">
    <property type="entry name" value="Cytochrom_C"/>
    <property type="match status" value="1"/>
</dbReference>
<keyword evidence="8" id="KW-1133">Transmembrane helix</keyword>
<proteinExistence type="predicted"/>
<evidence type="ECO:0000256" key="5">
    <source>
        <dbReference type="ARBA" id="ARBA00023004"/>
    </source>
</evidence>
<dbReference type="InterPro" id="IPR008168">
    <property type="entry name" value="Cyt_C_IC"/>
</dbReference>
<keyword evidence="8" id="KW-0812">Transmembrane</keyword>
<keyword evidence="1" id="KW-0813">Transport</keyword>
<comment type="caution">
    <text evidence="10">The sequence shown here is derived from an EMBL/GenBank/DDBJ whole genome shotgun (WGS) entry which is preliminary data.</text>
</comment>
<feature type="transmembrane region" description="Helical" evidence="8">
    <location>
        <begin position="30"/>
        <end position="53"/>
    </location>
</feature>
<evidence type="ECO:0000313" key="11">
    <source>
        <dbReference type="Proteomes" id="UP001161325"/>
    </source>
</evidence>
<protein>
    <recommendedName>
        <fullName evidence="9">Cytochrome c domain-containing protein</fullName>
    </recommendedName>
</protein>
<feature type="compositionally biased region" description="Basic residues" evidence="7">
    <location>
        <begin position="14"/>
        <end position="23"/>
    </location>
</feature>
<dbReference type="GO" id="GO:0020037">
    <property type="term" value="F:heme binding"/>
    <property type="evidence" value="ECO:0007669"/>
    <property type="project" value="InterPro"/>
</dbReference>
<dbReference type="GO" id="GO:0005506">
    <property type="term" value="F:iron ion binding"/>
    <property type="evidence" value="ECO:0007669"/>
    <property type="project" value="InterPro"/>
</dbReference>
<evidence type="ECO:0000256" key="8">
    <source>
        <dbReference type="SAM" id="Phobius"/>
    </source>
</evidence>
<gene>
    <name evidence="10" type="ORF">rosag_35860</name>
</gene>
<dbReference type="AlphaFoldDB" id="A0AA37VBY9"/>
<evidence type="ECO:0000256" key="2">
    <source>
        <dbReference type="ARBA" id="ARBA00022617"/>
    </source>
</evidence>
<dbReference type="EMBL" id="BRXS01000005">
    <property type="protein sequence ID" value="GLC27073.1"/>
    <property type="molecule type" value="Genomic_DNA"/>
</dbReference>
<organism evidence="10 11">
    <name type="scientific">Roseisolibacter agri</name>
    <dbReference type="NCBI Taxonomy" id="2014610"/>
    <lineage>
        <taxon>Bacteria</taxon>
        <taxon>Pseudomonadati</taxon>
        <taxon>Gemmatimonadota</taxon>
        <taxon>Gemmatimonadia</taxon>
        <taxon>Gemmatimonadales</taxon>
        <taxon>Gemmatimonadaceae</taxon>
        <taxon>Roseisolibacter</taxon>
    </lineage>
</organism>
<name>A0AA37VBY9_9BACT</name>
<dbReference type="PANTHER" id="PTHR35008:SF4">
    <property type="entry name" value="BLL4482 PROTEIN"/>
    <property type="match status" value="1"/>
</dbReference>
<accession>A0AA37VBY9</accession>
<dbReference type="InterPro" id="IPR051459">
    <property type="entry name" value="Cytochrome_c-type_DH"/>
</dbReference>
<feature type="domain" description="Cytochrome c" evidence="9">
    <location>
        <begin position="110"/>
        <end position="199"/>
    </location>
</feature>
<dbReference type="InterPro" id="IPR009056">
    <property type="entry name" value="Cyt_c-like_dom"/>
</dbReference>
<evidence type="ECO:0000256" key="4">
    <source>
        <dbReference type="ARBA" id="ARBA00022982"/>
    </source>
</evidence>
<feature type="region of interest" description="Disordered" evidence="7">
    <location>
        <begin position="1"/>
        <end position="27"/>
    </location>
</feature>
<evidence type="ECO:0000256" key="7">
    <source>
        <dbReference type="SAM" id="MobiDB-lite"/>
    </source>
</evidence>
<dbReference type="SUPFAM" id="SSF46626">
    <property type="entry name" value="Cytochrome c"/>
    <property type="match status" value="1"/>
</dbReference>